<gene>
    <name evidence="1" type="ORF">MNBD_GAMMA12-315</name>
</gene>
<proteinExistence type="predicted"/>
<evidence type="ECO:0000313" key="1">
    <source>
        <dbReference type="EMBL" id="VAW70837.1"/>
    </source>
</evidence>
<sequence>MKNYNMFKRQGLSLGLLVILSLGGVGSAGAASNEGMKEDKTHINKWNLFTTNMYKLHKKLVAGKKIRVKTRIGGYSNDLKFYKEEIYYDAQSGKKISMIQWEIKNPKNIHTIEVLVRNKKGQVIRDYSAAYLPHYRNAPSQTLINLWGHTGKMHGFRQFDAGGDLIYEQCEGVWKGKKVMIRLFEDDLVNGDASVQKSMKSRQYKACFRGVAATAKKYLVPK</sequence>
<name>A0A3B0Y5M9_9ZZZZ</name>
<dbReference type="EMBL" id="UOFL01000003">
    <property type="protein sequence ID" value="VAW70837.1"/>
    <property type="molecule type" value="Genomic_DNA"/>
</dbReference>
<reference evidence="1" key="1">
    <citation type="submission" date="2018-06" db="EMBL/GenBank/DDBJ databases">
        <authorList>
            <person name="Zhirakovskaya E."/>
        </authorList>
    </citation>
    <scope>NUCLEOTIDE SEQUENCE</scope>
</reference>
<protein>
    <submittedName>
        <fullName evidence="1">Uncharacterized protein</fullName>
    </submittedName>
</protein>
<accession>A0A3B0Y5M9</accession>
<dbReference type="AlphaFoldDB" id="A0A3B0Y5M9"/>
<organism evidence="1">
    <name type="scientific">hydrothermal vent metagenome</name>
    <dbReference type="NCBI Taxonomy" id="652676"/>
    <lineage>
        <taxon>unclassified sequences</taxon>
        <taxon>metagenomes</taxon>
        <taxon>ecological metagenomes</taxon>
    </lineage>
</organism>